<dbReference type="Pfam" id="PF04199">
    <property type="entry name" value="Cyclase"/>
    <property type="match status" value="1"/>
</dbReference>
<evidence type="ECO:0000313" key="4">
    <source>
        <dbReference type="Proteomes" id="UP000242474"/>
    </source>
</evidence>
<dbReference type="Gene3D" id="3.50.30.50">
    <property type="entry name" value="Putative cyclase"/>
    <property type="match status" value="1"/>
</dbReference>
<dbReference type="AlphaFoldDB" id="A0A2G5BHJ6"/>
<dbReference type="GO" id="GO:0004061">
    <property type="term" value="F:arylformamidase activity"/>
    <property type="evidence" value="ECO:0007669"/>
    <property type="project" value="InterPro"/>
</dbReference>
<dbReference type="PANTHER" id="PTHR43564">
    <property type="entry name" value="KYNURENINE FORMAMIDASE-LIKE PROTEIN"/>
    <property type="match status" value="1"/>
</dbReference>
<comment type="similarity">
    <text evidence="1">Belongs to the Cyclase 1 superfamily.</text>
</comment>
<keyword evidence="2" id="KW-0732">Signal</keyword>
<dbReference type="InterPro" id="IPR007325">
    <property type="entry name" value="KFase/CYL"/>
</dbReference>
<dbReference type="STRING" id="763665.A0A2G5BHJ6"/>
<feature type="chain" id="PRO_5013747451" evidence="2">
    <location>
        <begin position="21"/>
        <end position="339"/>
    </location>
</feature>
<evidence type="ECO:0000256" key="2">
    <source>
        <dbReference type="SAM" id="SignalP"/>
    </source>
</evidence>
<accession>A0A2G5BHJ6</accession>
<dbReference type="EMBL" id="KZ303490">
    <property type="protein sequence ID" value="PIA18483.1"/>
    <property type="molecule type" value="Genomic_DNA"/>
</dbReference>
<sequence length="339" mass="37220">MRLPTATVVLLGSLLATALAEEAIQDSSSGGGQAQTLHAKPLRISRAAHIARAAVTDHGKTASPSKLWSTYDSVLSTAKYIDLTHTIEPNMPIWRGFGNITFSPAVNKLTGKPFTYAENMFVATAYQLTTDQMGTQLDAPAHFNPYFASSDEIPATFALRKLVVINVSDKVAKNSSYAMTVADVLEWEAEHGQIPRRSVVFVRSDWSRKWPHVNTDVFPQVLLETVQFLHLERDILFHGHEPLDTDMSPDFASEAWLLSHGYAQAEGVTNLHLLPPVGCLLSTGFPKFLGGVGSYVRYVAVCDPHWPHGVQPGTTPEAPLPEYANALDWSKHGGHRDRI</sequence>
<name>A0A2G5BHJ6_COERN</name>
<dbReference type="SUPFAM" id="SSF102198">
    <property type="entry name" value="Putative cyclase"/>
    <property type="match status" value="1"/>
</dbReference>
<dbReference type="Proteomes" id="UP000242474">
    <property type="component" value="Unassembled WGS sequence"/>
</dbReference>
<dbReference type="InterPro" id="IPR037175">
    <property type="entry name" value="KFase_sf"/>
</dbReference>
<dbReference type="GO" id="GO:0019441">
    <property type="term" value="P:L-tryptophan catabolic process to kynurenine"/>
    <property type="evidence" value="ECO:0007669"/>
    <property type="project" value="InterPro"/>
</dbReference>
<gene>
    <name evidence="3" type="ORF">COEREDRAFT_85441</name>
</gene>
<feature type="signal peptide" evidence="2">
    <location>
        <begin position="1"/>
        <end position="20"/>
    </location>
</feature>
<evidence type="ECO:0000256" key="1">
    <source>
        <dbReference type="ARBA" id="ARBA00007865"/>
    </source>
</evidence>
<protein>
    <submittedName>
        <fullName evidence="3">Cyclase family protein</fullName>
    </submittedName>
</protein>
<dbReference type="OrthoDB" id="7108654at2759"/>
<keyword evidence="4" id="KW-1185">Reference proteome</keyword>
<proteinExistence type="inferred from homology"/>
<evidence type="ECO:0000313" key="3">
    <source>
        <dbReference type="EMBL" id="PIA18483.1"/>
    </source>
</evidence>
<dbReference type="PANTHER" id="PTHR43564:SF2">
    <property type="entry name" value="BLR6059 PROTEIN"/>
    <property type="match status" value="1"/>
</dbReference>
<organism evidence="3 4">
    <name type="scientific">Coemansia reversa (strain ATCC 12441 / NRRL 1564)</name>
    <dbReference type="NCBI Taxonomy" id="763665"/>
    <lineage>
        <taxon>Eukaryota</taxon>
        <taxon>Fungi</taxon>
        <taxon>Fungi incertae sedis</taxon>
        <taxon>Zoopagomycota</taxon>
        <taxon>Kickxellomycotina</taxon>
        <taxon>Kickxellomycetes</taxon>
        <taxon>Kickxellales</taxon>
        <taxon>Kickxellaceae</taxon>
        <taxon>Coemansia</taxon>
    </lineage>
</organism>
<reference evidence="3 4" key="1">
    <citation type="journal article" date="2015" name="Genome Biol. Evol.">
        <title>Phylogenomic analyses indicate that early fungi evolved digesting cell walls of algal ancestors of land plants.</title>
        <authorList>
            <person name="Chang Y."/>
            <person name="Wang S."/>
            <person name="Sekimoto S."/>
            <person name="Aerts A.L."/>
            <person name="Choi C."/>
            <person name="Clum A."/>
            <person name="LaButti K.M."/>
            <person name="Lindquist E.A."/>
            <person name="Yee Ngan C."/>
            <person name="Ohm R.A."/>
            <person name="Salamov A.A."/>
            <person name="Grigoriev I.V."/>
            <person name="Spatafora J.W."/>
            <person name="Berbee M.L."/>
        </authorList>
    </citation>
    <scope>NUCLEOTIDE SEQUENCE [LARGE SCALE GENOMIC DNA]</scope>
    <source>
        <strain evidence="3 4">NRRL 1564</strain>
    </source>
</reference>